<dbReference type="EMBL" id="CP000022">
    <property type="protein sequence ID" value="AAW88292.1"/>
    <property type="molecule type" value="Genomic_DNA"/>
</dbReference>
<name>Q5DY54_ALIF1</name>
<proteinExistence type="predicted"/>
<dbReference type="Pfam" id="PF18821">
    <property type="entry name" value="LPD7"/>
    <property type="match status" value="1"/>
</dbReference>
<dbReference type="InterPro" id="IPR040677">
    <property type="entry name" value="LPD7"/>
</dbReference>
<dbReference type="KEGG" id="vfi:VF_B0050"/>
<dbReference type="EnsemblBacteria" id="AAW88292">
    <property type="protein sequence ID" value="AAW88292"/>
    <property type="gene ID" value="VF_B0050"/>
</dbReference>
<dbReference type="OrthoDB" id="279005at2"/>
<dbReference type="eggNOG" id="COG4643">
    <property type="taxonomic scope" value="Bacteria"/>
</dbReference>
<evidence type="ECO:0000313" key="4">
    <source>
        <dbReference type="Proteomes" id="UP000000537"/>
    </source>
</evidence>
<organism evidence="3 4">
    <name type="scientific">Aliivibrio fischeri (strain ATCC 700601 / ES114)</name>
    <name type="common">Vibrio fischeri</name>
    <dbReference type="NCBI Taxonomy" id="312309"/>
    <lineage>
        <taxon>Bacteria</taxon>
        <taxon>Pseudomonadati</taxon>
        <taxon>Pseudomonadota</taxon>
        <taxon>Gammaproteobacteria</taxon>
        <taxon>Vibrionales</taxon>
        <taxon>Vibrionaceae</taxon>
        <taxon>Aliivibrio</taxon>
    </lineage>
</organism>
<dbReference type="PATRIC" id="fig|312309.11.peg.3820"/>
<protein>
    <submittedName>
        <fullName evidence="3">Relaxase</fullName>
    </submittedName>
</protein>
<dbReference type="HOGENOM" id="CLU_281730_0_0_6"/>
<reference evidence="3 4" key="1">
    <citation type="journal article" date="2005" name="Proc. Natl. Acad. Sci. U.S.A.">
        <title>Complete genome sequence of Vibrio fischeri: a symbiotic bacterium with pathogenic congeners.</title>
        <authorList>
            <person name="Ruby E.G."/>
            <person name="Urbanowski M."/>
            <person name="Campbell J."/>
            <person name="Dunn A."/>
            <person name="Faini M."/>
            <person name="Gunsalus R."/>
            <person name="Lostroh P."/>
            <person name="Lupp C."/>
            <person name="McCann J."/>
            <person name="Millikan D."/>
            <person name="Schaefer A."/>
            <person name="Stabb E."/>
            <person name="Stevens A."/>
            <person name="Visick K."/>
            <person name="Whistler C."/>
            <person name="Greenberg E.P."/>
        </authorList>
    </citation>
    <scope>NUCLEOTIDE SEQUENCE [LARGE SCALE GENOMIC DNA]</scope>
    <source>
        <strain evidence="4">ATCC 700601 / ES114</strain>
    </source>
</reference>
<accession>Q5DY54</accession>
<sequence length="1111" mass="128368">MLIRVGGGNAGIGDYLKHGIKNGREHTRDELDHRVILEGNLEATELIINGMNTNAERYLHITLSFKEDHIDNETLSNITSEFKSFAMKAYNEDEYDFYAEAHIPKIKSVVDKKTKDLIERKPHIHVVIPEYNLVTHKRLEPFGRVELNTKYVDAFQEVINEKYGLASPKMNIRSDFTNESTVIERSKGDTFKGANKAIKEKILTQVMAMPSSSLNELSDYLIGQGYEVKERNKGKENNYLNIKEKGKSKGINLNDAVFSERFLSLSIDQKQHNLSHSSTDDYIAPEQGKYQATKKHHTDLEHWNEHRSHEVRHITRRNRATYKAMTKAEKVAFIQQKKKAFLNDEHIIPRRTQRDCVEDINRNLSAAKRHLSHAQRNCGNIESGARNIAYRRDLLALNAAIQRCTGHQKPSEPIPDRITGHSRVTQQIQSDIIETEIAKRISSDIATIKKSINASDLLRDLSQSHGVIPKKYVITQAKDGSDRIVCGTRQLNVADFLTKEIGMSWKEAKQQLEQSFARQQGHNLQPSTEHDREDFTLRWQPSHKKERKQAWKAQYNNEKAYRFAIKKTFNLEKNAIYADQTLSKKERNIALSIARMNKIISDMEYLEQQAWERNQLNTHYPDLVTAQYQRFEHRHIPIESKIMNNHINGTIEAHGSDHYEFNKENKKSYYVKLKLPNNQIKTVWGVGLETAIKESNVSIGQAISLKNIGKKNVTVPSDIKDENGKVLKTVDVDTHRNYWEITPERTVQDDINQAISLSDESIELNNQGLEDQADDKEHDALMLMYSITKESKENPFNEHTHPLLHRMFIKVNSEKIIEPEKEISPTSKDNTKPKPISITLLDKRVLLDRNLEASRLLIMYPKLKELGISAEHISKTDKGDRIYFNDKSLTISKLMKETMQYKTKQIVAELTPIYETQEKDKQRVIEYQKRYLNDPSNKIDLGKEKTIELNIRSGQKEPEVINETDKERTQQASLAPQNYDDITHQTNEKGHVTYSMNKEPIVIDRGDNVHIAHDSDKAIEIGLRLSIEKFGKTLDIRGTDEYKAKVVEVAVKNNLKVQFSDPTLNEMMKEKMQQFRDGENVIQKAERQYKKDNEPQKSHDLDKEKSHDHNR</sequence>
<keyword evidence="3" id="KW-0614">Plasmid</keyword>
<dbReference type="RefSeq" id="WP_011264010.1">
    <property type="nucleotide sequence ID" value="NC_006842.1"/>
</dbReference>
<evidence type="ECO:0000256" key="1">
    <source>
        <dbReference type="SAM" id="MobiDB-lite"/>
    </source>
</evidence>
<gene>
    <name evidence="3" type="ordered locus">VF_B0050</name>
</gene>
<reference evidence="3 4" key="2">
    <citation type="journal article" date="2008" name="BMC Genomics">
        <title>Comparative genomics-based investigation of resequencing targets in Vibrio fischeri: focus on point miscalls and artefactual expansions.</title>
        <authorList>
            <person name="Mandel M.J."/>
            <person name="Stabb E.V."/>
            <person name="Ruby E.G."/>
        </authorList>
    </citation>
    <scope>NUCLEOTIDE SEQUENCE [LARGE SCALE GENOMIC DNA]</scope>
    <source>
        <strain evidence="4">ATCC 700601 / ES114</strain>
    </source>
</reference>
<dbReference type="eggNOG" id="COG3736">
    <property type="taxonomic scope" value="Bacteria"/>
</dbReference>
<keyword evidence="4" id="KW-1185">Reference proteome</keyword>
<dbReference type="GeneID" id="54166544"/>
<feature type="domain" description="Large polyvalent protein-associated" evidence="2">
    <location>
        <begin position="981"/>
        <end position="1070"/>
    </location>
</feature>
<evidence type="ECO:0000313" key="3">
    <source>
        <dbReference type="EMBL" id="AAW88292.1"/>
    </source>
</evidence>
<feature type="region of interest" description="Disordered" evidence="1">
    <location>
        <begin position="1074"/>
        <end position="1111"/>
    </location>
</feature>
<dbReference type="AlphaFoldDB" id="Q5DY54"/>
<dbReference type="Proteomes" id="UP000000537">
    <property type="component" value="Plasmid pES100"/>
</dbReference>
<geneLocation type="plasmid" evidence="3 4">
    <name>pES100</name>
</geneLocation>
<evidence type="ECO:0000259" key="2">
    <source>
        <dbReference type="Pfam" id="PF18821"/>
    </source>
</evidence>